<accession>A0A6J4HXS2</accession>
<feature type="non-terminal residue" evidence="2">
    <location>
        <position position="69"/>
    </location>
</feature>
<dbReference type="AlphaFoldDB" id="A0A6J4HXS2"/>
<sequence length="69" mass="7524">ATACGRHRKRPPGRPRHHHLGRLGRARPSRAATHPQNELAFDPAREHEPDGRAGGCGGSHPTAARRRSL</sequence>
<gene>
    <name evidence="2" type="ORF">AVDCRST_MAG50-1376</name>
</gene>
<feature type="non-terminal residue" evidence="2">
    <location>
        <position position="1"/>
    </location>
</feature>
<evidence type="ECO:0000313" key="2">
    <source>
        <dbReference type="EMBL" id="CAA9234845.1"/>
    </source>
</evidence>
<organism evidence="2">
    <name type="scientific">uncultured Acidimicrobiales bacterium</name>
    <dbReference type="NCBI Taxonomy" id="310071"/>
    <lineage>
        <taxon>Bacteria</taxon>
        <taxon>Bacillati</taxon>
        <taxon>Actinomycetota</taxon>
        <taxon>Acidimicrobiia</taxon>
        <taxon>Acidimicrobiales</taxon>
        <taxon>environmental samples</taxon>
    </lineage>
</organism>
<name>A0A6J4HXS2_9ACTN</name>
<feature type="region of interest" description="Disordered" evidence="1">
    <location>
        <begin position="1"/>
        <end position="69"/>
    </location>
</feature>
<proteinExistence type="predicted"/>
<dbReference type="EMBL" id="CADCTF010000068">
    <property type="protein sequence ID" value="CAA9234845.1"/>
    <property type="molecule type" value="Genomic_DNA"/>
</dbReference>
<evidence type="ECO:0000256" key="1">
    <source>
        <dbReference type="SAM" id="MobiDB-lite"/>
    </source>
</evidence>
<reference evidence="2" key="1">
    <citation type="submission" date="2020-02" db="EMBL/GenBank/DDBJ databases">
        <authorList>
            <person name="Meier V. D."/>
        </authorList>
    </citation>
    <scope>NUCLEOTIDE SEQUENCE</scope>
    <source>
        <strain evidence="2">AVDCRST_MAG50</strain>
    </source>
</reference>
<feature type="compositionally biased region" description="Basic residues" evidence="1">
    <location>
        <begin position="1"/>
        <end position="28"/>
    </location>
</feature>
<protein>
    <submittedName>
        <fullName evidence="2">Uncharacterized protein</fullName>
    </submittedName>
</protein>